<protein>
    <submittedName>
        <fullName evidence="2">Cell filamentation protein Fic</fullName>
    </submittedName>
</protein>
<dbReference type="Proteomes" id="UP000230481">
    <property type="component" value="Unassembled WGS sequence"/>
</dbReference>
<accession>A0A2M6WVS9</accession>
<evidence type="ECO:0000259" key="1">
    <source>
        <dbReference type="PROSITE" id="PS51750"/>
    </source>
</evidence>
<dbReference type="PIRSF" id="PIRSF015268">
    <property type="entry name" value="Virulence_RhuM"/>
    <property type="match status" value="1"/>
</dbReference>
<dbReference type="InterPro" id="IPR011204">
    <property type="entry name" value="Virulence_RhuM-like"/>
</dbReference>
<evidence type="ECO:0000313" key="3">
    <source>
        <dbReference type="Proteomes" id="UP000230481"/>
    </source>
</evidence>
<proteinExistence type="predicted"/>
<dbReference type="PROSITE" id="PS51750">
    <property type="entry name" value="BRO_N"/>
    <property type="match status" value="1"/>
</dbReference>
<evidence type="ECO:0000313" key="2">
    <source>
        <dbReference type="EMBL" id="PIT96904.1"/>
    </source>
</evidence>
<dbReference type="AlphaFoldDB" id="A0A2M6WVS9"/>
<dbReference type="Pfam" id="PF13310">
    <property type="entry name" value="Virulence_RhuM"/>
    <property type="match status" value="1"/>
</dbReference>
<dbReference type="PANTHER" id="PTHR35810:SF1">
    <property type="entry name" value="CYTOPLASMIC PROTEIN"/>
    <property type="match status" value="1"/>
</dbReference>
<dbReference type="PANTHER" id="PTHR35810">
    <property type="entry name" value="CYTOPLASMIC PROTEIN-RELATED"/>
    <property type="match status" value="1"/>
</dbReference>
<gene>
    <name evidence="2" type="ORF">COT82_00725</name>
</gene>
<name>A0A2M6WVS9_9BACT</name>
<reference evidence="3" key="1">
    <citation type="submission" date="2017-09" db="EMBL/GenBank/DDBJ databases">
        <title>Depth-based differentiation of microbial function through sediment-hosted aquifers and enrichment of novel symbionts in the deep terrestrial subsurface.</title>
        <authorList>
            <person name="Probst A.J."/>
            <person name="Ladd B."/>
            <person name="Jarett J.K."/>
            <person name="Geller-Mcgrath D.E."/>
            <person name="Sieber C.M.K."/>
            <person name="Emerson J.B."/>
            <person name="Anantharaman K."/>
            <person name="Thomas B.C."/>
            <person name="Malmstrom R."/>
            <person name="Stieglmeier M."/>
            <person name="Klingl A."/>
            <person name="Woyke T."/>
            <person name="Ryan C.M."/>
            <person name="Banfield J.F."/>
        </authorList>
    </citation>
    <scope>NUCLEOTIDE SEQUENCE [LARGE SCALE GENOMIC DNA]</scope>
</reference>
<sequence>MNKDNQKKSSLQIFNNFVIFQTENGKVNIDVFFKDDTLWLTQKKMGELFEVNVPAISKHLDNIYGDGELNKEATVSILETVQDEGGRKVNRKVEYFNLNAILAVGYRVNSHRAIEFRKWASKVLHEYVIKGFAMDDERLKQIKHFGKDYFDEMLERIREIRMSERRLYQKITDIYALSADYDNQADITKQFFASVQNKLHWAITGKTAAEIIYSKADYKKVFMGMQTWKNAPHGKILKSDALIAKNYLNEARIKRLEQIVSSYLDLAETRARNSQVMNMKDWDLFLQQFLKLSNTPILANLGKISMLEAKLKAEAEYDKFRIIQDKFFESDFDREVKQLLDTKKKKKQYDK</sequence>
<feature type="domain" description="Bro-N" evidence="1">
    <location>
        <begin position="8"/>
        <end position="131"/>
    </location>
</feature>
<comment type="caution">
    <text evidence="2">The sequence shown here is derived from an EMBL/GenBank/DDBJ whole genome shotgun (WGS) entry which is preliminary data.</text>
</comment>
<organism evidence="2 3">
    <name type="scientific">Candidatus Campbellbacteria bacterium CG10_big_fil_rev_8_21_14_0_10_35_52</name>
    <dbReference type="NCBI Taxonomy" id="1974527"/>
    <lineage>
        <taxon>Bacteria</taxon>
        <taxon>Candidatus Campbelliibacteriota</taxon>
    </lineage>
</organism>
<dbReference type="InterPro" id="IPR003497">
    <property type="entry name" value="BRO_N_domain"/>
</dbReference>
<dbReference type="EMBL" id="PFAA01000017">
    <property type="protein sequence ID" value="PIT96904.1"/>
    <property type="molecule type" value="Genomic_DNA"/>
</dbReference>